<keyword evidence="2" id="KW-1185">Reference proteome</keyword>
<dbReference type="Gene3D" id="3.80.10.10">
    <property type="entry name" value="Ribonuclease Inhibitor"/>
    <property type="match status" value="2"/>
</dbReference>
<dbReference type="InterPro" id="IPR032675">
    <property type="entry name" value="LRR_dom_sf"/>
</dbReference>
<accession>A0A069QJ31</accession>
<dbReference type="Pfam" id="PF13306">
    <property type="entry name" value="LRR_5"/>
    <property type="match status" value="3"/>
</dbReference>
<organism evidence="1 2">
    <name type="scientific">Hoylesella loescheii DSM 19665 = JCM 12249 = ATCC 15930</name>
    <dbReference type="NCBI Taxonomy" id="1122985"/>
    <lineage>
        <taxon>Bacteria</taxon>
        <taxon>Pseudomonadati</taxon>
        <taxon>Bacteroidota</taxon>
        <taxon>Bacteroidia</taxon>
        <taxon>Bacteroidales</taxon>
        <taxon>Prevotellaceae</taxon>
        <taxon>Hoylesella</taxon>
    </lineage>
</organism>
<dbReference type="SUPFAM" id="SSF52058">
    <property type="entry name" value="L domain-like"/>
    <property type="match status" value="1"/>
</dbReference>
<sequence length="478" mass="52145">MTQNISQTPNPNDEQAFGYRQDNDTFFNTITINIEEPGTLEDLFHALNPKDMTGIRVVGPINAADIAFLAKLSAGNELDSLHSINLHDAIIERLPDHAFEGLVFLTHFYFPTQLKAVGDFAFANCNALLNIELPQSLESIGEQAFANLHLRTLSLPAGVRHIGEGALSGMKELTELHIGEGNARYEERDGLLFDKENSTLLQCFNFRKGEVNVPQGTLGIGALAFSKAQEVTQVNIPASVTRIGHDAFASTYSLVRIEVATDNAHYASSADGVLFNKDLTKLIAYPASRKGNSYEVPATVKKLAPGAFQEAGGQNTHTGSKEKSEHRLKTVVLPEGLEIIGHEAFLFAGVQHVNIPSTVRAIGYNSFYYTDIEEAVVPEGISRLEDGTFYACYSLRKVVLPASLEYVGQGVFDLSDGLKTIEIHAVTPPRCHAEAFAKIGTNPKLDVPNGDKAAYNADETWASLTDHKAKSQRKAFVK</sequence>
<dbReference type="PANTHER" id="PTHR45661">
    <property type="entry name" value="SURFACE ANTIGEN"/>
    <property type="match status" value="1"/>
</dbReference>
<gene>
    <name evidence="1" type="ORF">HMPREF1991_01229</name>
</gene>
<dbReference type="Proteomes" id="UP000027442">
    <property type="component" value="Unassembled WGS sequence"/>
</dbReference>
<evidence type="ECO:0000313" key="2">
    <source>
        <dbReference type="Proteomes" id="UP000027442"/>
    </source>
</evidence>
<dbReference type="PATRIC" id="fig|1122985.7.peg.1277"/>
<reference evidence="1 2" key="1">
    <citation type="submission" date="2013-08" db="EMBL/GenBank/DDBJ databases">
        <authorList>
            <person name="Weinstock G."/>
            <person name="Sodergren E."/>
            <person name="Wylie T."/>
            <person name="Fulton L."/>
            <person name="Fulton R."/>
            <person name="Fronick C."/>
            <person name="O'Laughlin M."/>
            <person name="Godfrey J."/>
            <person name="Miner T."/>
            <person name="Herter B."/>
            <person name="Appelbaum E."/>
            <person name="Cordes M."/>
            <person name="Lek S."/>
            <person name="Wollam A."/>
            <person name="Pepin K.H."/>
            <person name="Palsikar V.B."/>
            <person name="Mitreva M."/>
            <person name="Wilson R.K."/>
        </authorList>
    </citation>
    <scope>NUCLEOTIDE SEQUENCE [LARGE SCALE GENOMIC DNA]</scope>
    <source>
        <strain evidence="1 2">ATCC 15930</strain>
    </source>
</reference>
<dbReference type="InterPro" id="IPR053139">
    <property type="entry name" value="Surface_bspA-like"/>
</dbReference>
<dbReference type="InterPro" id="IPR026906">
    <property type="entry name" value="LRR_5"/>
</dbReference>
<evidence type="ECO:0000313" key="1">
    <source>
        <dbReference type="EMBL" id="KDR52652.1"/>
    </source>
</evidence>
<proteinExistence type="predicted"/>
<dbReference type="HOGENOM" id="CLU_501385_0_0_10"/>
<dbReference type="eggNOG" id="COG5492">
    <property type="taxonomic scope" value="Bacteria"/>
</dbReference>
<name>A0A069QJ31_HOYLO</name>
<dbReference type="AlphaFoldDB" id="A0A069QJ31"/>
<dbReference type="RefSeq" id="WP_018966960.1">
    <property type="nucleotide sequence ID" value="NZ_KB899212.1"/>
</dbReference>
<comment type="caution">
    <text evidence="1">The sequence shown here is derived from an EMBL/GenBank/DDBJ whole genome shotgun (WGS) entry which is preliminary data.</text>
</comment>
<dbReference type="EMBL" id="JNGW01000048">
    <property type="protein sequence ID" value="KDR52652.1"/>
    <property type="molecule type" value="Genomic_DNA"/>
</dbReference>
<evidence type="ECO:0008006" key="3">
    <source>
        <dbReference type="Google" id="ProtNLM"/>
    </source>
</evidence>
<protein>
    <recommendedName>
        <fullName evidence="3">Leucine Rich repeat-containing domain protein</fullName>
    </recommendedName>
</protein>
<dbReference type="PANTHER" id="PTHR45661:SF3">
    <property type="entry name" value="IG-LIKE DOMAIN-CONTAINING PROTEIN"/>
    <property type="match status" value="1"/>
</dbReference>